<accession>A0A2Z2HYY9</accession>
<proteinExistence type="predicted"/>
<dbReference type="SUPFAM" id="SSF50341">
    <property type="entry name" value="CheW-like"/>
    <property type="match status" value="1"/>
</dbReference>
<dbReference type="Gene3D" id="2.30.30.40">
    <property type="entry name" value="SH3 Domains"/>
    <property type="match status" value="1"/>
</dbReference>
<dbReference type="GO" id="GO:0007165">
    <property type="term" value="P:signal transduction"/>
    <property type="evidence" value="ECO:0007669"/>
    <property type="project" value="InterPro"/>
</dbReference>
<dbReference type="Proteomes" id="UP000250088">
    <property type="component" value="Chromosome"/>
</dbReference>
<protein>
    <recommendedName>
        <fullName evidence="2">CheW-like domain-containing protein</fullName>
    </recommendedName>
</protein>
<feature type="domain" description="CheW-like" evidence="2">
    <location>
        <begin position="21"/>
        <end position="169"/>
    </location>
</feature>
<name>A0A2Z2HYY9_9EURY</name>
<keyword evidence="4" id="KW-1185">Reference proteome</keyword>
<dbReference type="InterPro" id="IPR036061">
    <property type="entry name" value="CheW-like_dom_sf"/>
</dbReference>
<evidence type="ECO:0000313" key="3">
    <source>
        <dbReference type="EMBL" id="ARS91645.1"/>
    </source>
</evidence>
<gene>
    <name evidence="3" type="ORF">B1756_02940</name>
</gene>
<dbReference type="GO" id="GO:0006935">
    <property type="term" value="P:chemotaxis"/>
    <property type="evidence" value="ECO:0007669"/>
    <property type="project" value="InterPro"/>
</dbReference>
<dbReference type="PROSITE" id="PS50851">
    <property type="entry name" value="CHEW"/>
    <property type="match status" value="1"/>
</dbReference>
<dbReference type="SMART" id="SM00260">
    <property type="entry name" value="CheW"/>
    <property type="match status" value="1"/>
</dbReference>
<feature type="region of interest" description="Disordered" evidence="1">
    <location>
        <begin position="1"/>
        <end position="20"/>
    </location>
</feature>
<reference evidence="4" key="1">
    <citation type="submission" date="2017-02" db="EMBL/GenBank/DDBJ databases">
        <title>Natronthermophilus aegyptiacus gen. nov.,sp. nov., an aerobic, extremely halophilic alkalithermophilic archaeon isolated from the athalassohaline Wadi An Natrun, Egypt.</title>
        <authorList>
            <person name="Zhao B."/>
        </authorList>
    </citation>
    <scope>NUCLEOTIDE SEQUENCE [LARGE SCALE GENOMIC DNA]</scope>
    <source>
        <strain evidence="4">JW/NM-HA 15</strain>
    </source>
</reference>
<sequence>MTSRPTSGPADESDNSPTGDRWTVLAFTVGADRYCISLSAVDAVVGVTEADPLESAPDPWNAGTVTVDGTPVRVVDLPRVFSAGTVERVDDPALVVLTADAVGSDATGTAAESSSQRYGWLVDDVGVTETVDPATIQPVRTSARVIRGQVVLESGRAMVLDERVMHVRK</sequence>
<organism evidence="3 4">
    <name type="scientific">Natrarchaeobaculum aegyptiacum</name>
    <dbReference type="NCBI Taxonomy" id="745377"/>
    <lineage>
        <taxon>Archaea</taxon>
        <taxon>Methanobacteriati</taxon>
        <taxon>Methanobacteriota</taxon>
        <taxon>Stenosarchaea group</taxon>
        <taxon>Halobacteria</taxon>
        <taxon>Halobacteriales</taxon>
        <taxon>Natrialbaceae</taxon>
        <taxon>Natrarchaeobaculum</taxon>
    </lineage>
</organism>
<dbReference type="InterPro" id="IPR002545">
    <property type="entry name" value="CheW-lke_dom"/>
</dbReference>
<dbReference type="KEGG" id="naj:B1756_02940"/>
<dbReference type="AlphaFoldDB" id="A0A2Z2HYY9"/>
<evidence type="ECO:0000259" key="2">
    <source>
        <dbReference type="PROSITE" id="PS50851"/>
    </source>
</evidence>
<dbReference type="EMBL" id="CP019893">
    <property type="protein sequence ID" value="ARS91645.1"/>
    <property type="molecule type" value="Genomic_DNA"/>
</dbReference>
<evidence type="ECO:0000313" key="4">
    <source>
        <dbReference type="Proteomes" id="UP000250088"/>
    </source>
</evidence>
<dbReference type="Gene3D" id="2.40.50.180">
    <property type="entry name" value="CheA-289, Domain 4"/>
    <property type="match status" value="1"/>
</dbReference>
<evidence type="ECO:0000256" key="1">
    <source>
        <dbReference type="SAM" id="MobiDB-lite"/>
    </source>
</evidence>
<dbReference type="Pfam" id="PF01584">
    <property type="entry name" value="CheW"/>
    <property type="match status" value="1"/>
</dbReference>